<evidence type="ECO:0000256" key="14">
    <source>
        <dbReference type="SAM" id="Phobius"/>
    </source>
</evidence>
<dbReference type="Gene3D" id="1.10.3470.10">
    <property type="entry name" value="ABC transporter involved in vitamin B12 uptake, BtuC"/>
    <property type="match status" value="1"/>
</dbReference>
<evidence type="ECO:0000256" key="9">
    <source>
        <dbReference type="ARBA" id="ARBA00022989"/>
    </source>
</evidence>
<accession>A0A4R3MH47</accession>
<organism evidence="15 16">
    <name type="scientific">Tepidamorphus gemmatus</name>
    <dbReference type="NCBI Taxonomy" id="747076"/>
    <lineage>
        <taxon>Bacteria</taxon>
        <taxon>Pseudomonadati</taxon>
        <taxon>Pseudomonadota</taxon>
        <taxon>Alphaproteobacteria</taxon>
        <taxon>Hyphomicrobiales</taxon>
        <taxon>Tepidamorphaceae</taxon>
        <taxon>Tepidamorphus</taxon>
    </lineage>
</organism>
<dbReference type="AlphaFoldDB" id="A0A4R3MH47"/>
<keyword evidence="5" id="KW-1003">Cell membrane</keyword>
<evidence type="ECO:0000256" key="1">
    <source>
        <dbReference type="ARBA" id="ARBA00002313"/>
    </source>
</evidence>
<dbReference type="Pfam" id="PF00950">
    <property type="entry name" value="ABC-3"/>
    <property type="match status" value="1"/>
</dbReference>
<name>A0A4R3MH47_9HYPH</name>
<feature type="transmembrane region" description="Helical" evidence="14">
    <location>
        <begin position="128"/>
        <end position="146"/>
    </location>
</feature>
<protein>
    <recommendedName>
        <fullName evidence="12">High-affinity zinc uptake system membrane protein ZnuB</fullName>
    </recommendedName>
</protein>
<evidence type="ECO:0000256" key="12">
    <source>
        <dbReference type="ARBA" id="ARBA00040080"/>
    </source>
</evidence>
<dbReference type="GO" id="GO:0043190">
    <property type="term" value="C:ATP-binding cassette (ABC) transporter complex"/>
    <property type="evidence" value="ECO:0007669"/>
    <property type="project" value="InterPro"/>
</dbReference>
<evidence type="ECO:0000313" key="16">
    <source>
        <dbReference type="Proteomes" id="UP000295678"/>
    </source>
</evidence>
<proteinExistence type="inferred from homology"/>
<evidence type="ECO:0000256" key="13">
    <source>
        <dbReference type="RuleBase" id="RU003943"/>
    </source>
</evidence>
<keyword evidence="8" id="KW-0864">Zinc transport</keyword>
<sequence>MLDDFFLRAMLAGIGVALVACPLGCFIVWRRMAYFGDTTAHAALLGVALGIALGAGPTAGVFAVTLLVALLLVGLLRAVRVAADTLLGILSHAALSIGLVVIGFMTWVRIDLMGYLFGDVLAVGPADVYTIGIGAVAVLAVLTAVWRPLVAATVDRDLARAEGVNVGFVEIVYVVLLAVVVAIAMKIVGILLVTSLLIIPAAASRAFAATPERMAVGAAAIGVLAVVAGLNASWIADTPAGPSIVTAAFALFLISLVAAGLRDGLRRRAAG</sequence>
<feature type="transmembrane region" description="Helical" evidence="14">
    <location>
        <begin position="215"/>
        <end position="236"/>
    </location>
</feature>
<feature type="transmembrane region" description="Helical" evidence="14">
    <location>
        <begin position="190"/>
        <end position="208"/>
    </location>
</feature>
<dbReference type="GO" id="GO:0006829">
    <property type="term" value="P:zinc ion transport"/>
    <property type="evidence" value="ECO:0007669"/>
    <property type="project" value="UniProtKB-KW"/>
</dbReference>
<comment type="subcellular location">
    <subcellularLocation>
        <location evidence="2 13">Cell membrane</location>
        <topology evidence="2 13">Multi-pass membrane protein</topology>
    </subcellularLocation>
</comment>
<feature type="transmembrane region" description="Helical" evidence="14">
    <location>
        <begin position="6"/>
        <end position="29"/>
    </location>
</feature>
<feature type="transmembrane region" description="Helical" evidence="14">
    <location>
        <begin position="242"/>
        <end position="261"/>
    </location>
</feature>
<evidence type="ECO:0000256" key="7">
    <source>
        <dbReference type="ARBA" id="ARBA00022833"/>
    </source>
</evidence>
<dbReference type="InterPro" id="IPR001626">
    <property type="entry name" value="ABC_TroCD"/>
</dbReference>
<keyword evidence="16" id="KW-1185">Reference proteome</keyword>
<gene>
    <name evidence="15" type="ORF">EDC22_102232</name>
</gene>
<feature type="transmembrane region" description="Helical" evidence="14">
    <location>
        <begin position="59"/>
        <end position="79"/>
    </location>
</feature>
<keyword evidence="11 14" id="KW-0472">Membrane</keyword>
<evidence type="ECO:0000313" key="15">
    <source>
        <dbReference type="EMBL" id="TCT12547.1"/>
    </source>
</evidence>
<dbReference type="PANTHER" id="PTHR30477:SF23">
    <property type="entry name" value="HIGH-AFFINITY ZINC UPTAKE SYSTEM MEMBRANE PROTEIN ZNUB"/>
    <property type="match status" value="1"/>
</dbReference>
<dbReference type="Proteomes" id="UP000295678">
    <property type="component" value="Unassembled WGS sequence"/>
</dbReference>
<evidence type="ECO:0000256" key="8">
    <source>
        <dbReference type="ARBA" id="ARBA00022906"/>
    </source>
</evidence>
<evidence type="ECO:0000256" key="3">
    <source>
        <dbReference type="ARBA" id="ARBA00008034"/>
    </source>
</evidence>
<keyword evidence="6 13" id="KW-0812">Transmembrane</keyword>
<feature type="transmembrane region" description="Helical" evidence="14">
    <location>
        <begin position="166"/>
        <end position="184"/>
    </location>
</feature>
<keyword evidence="7" id="KW-0862">Zinc</keyword>
<keyword evidence="4 13" id="KW-0813">Transport</keyword>
<dbReference type="OrthoDB" id="9783937at2"/>
<feature type="transmembrane region" description="Helical" evidence="14">
    <location>
        <begin position="86"/>
        <end position="108"/>
    </location>
</feature>
<dbReference type="InterPro" id="IPR037294">
    <property type="entry name" value="ABC_BtuC-like"/>
</dbReference>
<dbReference type="PANTHER" id="PTHR30477">
    <property type="entry name" value="ABC-TRANSPORTER METAL-BINDING PROTEIN"/>
    <property type="match status" value="1"/>
</dbReference>
<comment type="caution">
    <text evidence="15">The sequence shown here is derived from an EMBL/GenBank/DDBJ whole genome shotgun (WGS) entry which is preliminary data.</text>
</comment>
<dbReference type="GO" id="GO:0010043">
    <property type="term" value="P:response to zinc ion"/>
    <property type="evidence" value="ECO:0007669"/>
    <property type="project" value="TreeGrafter"/>
</dbReference>
<comment type="function">
    <text evidence="1">Involved in the high-affinity zinc uptake transport system.</text>
</comment>
<evidence type="ECO:0000256" key="2">
    <source>
        <dbReference type="ARBA" id="ARBA00004651"/>
    </source>
</evidence>
<feature type="transmembrane region" description="Helical" evidence="14">
    <location>
        <begin position="34"/>
        <end position="53"/>
    </location>
</feature>
<evidence type="ECO:0000256" key="6">
    <source>
        <dbReference type="ARBA" id="ARBA00022692"/>
    </source>
</evidence>
<dbReference type="SUPFAM" id="SSF81345">
    <property type="entry name" value="ABC transporter involved in vitamin B12 uptake, BtuC"/>
    <property type="match status" value="1"/>
</dbReference>
<dbReference type="RefSeq" id="WP_132805320.1">
    <property type="nucleotide sequence ID" value="NZ_SMAK01000002.1"/>
</dbReference>
<evidence type="ECO:0000256" key="5">
    <source>
        <dbReference type="ARBA" id="ARBA00022475"/>
    </source>
</evidence>
<reference evidence="15 16" key="1">
    <citation type="submission" date="2019-03" db="EMBL/GenBank/DDBJ databases">
        <title>Genomic Encyclopedia of Type Strains, Phase IV (KMG-IV): sequencing the most valuable type-strain genomes for metagenomic binning, comparative biology and taxonomic classification.</title>
        <authorList>
            <person name="Goeker M."/>
        </authorList>
    </citation>
    <scope>NUCLEOTIDE SEQUENCE [LARGE SCALE GENOMIC DNA]</scope>
    <source>
        <strain evidence="15 16">DSM 19345</strain>
    </source>
</reference>
<dbReference type="EMBL" id="SMAK01000002">
    <property type="protein sequence ID" value="TCT12547.1"/>
    <property type="molecule type" value="Genomic_DNA"/>
</dbReference>
<evidence type="ECO:0000256" key="4">
    <source>
        <dbReference type="ARBA" id="ARBA00022448"/>
    </source>
</evidence>
<comment type="similarity">
    <text evidence="3 13">Belongs to the ABC-3 integral membrane protein family.</text>
</comment>
<keyword evidence="10" id="KW-0406">Ion transport</keyword>
<evidence type="ECO:0000256" key="10">
    <source>
        <dbReference type="ARBA" id="ARBA00023065"/>
    </source>
</evidence>
<evidence type="ECO:0000256" key="11">
    <source>
        <dbReference type="ARBA" id="ARBA00023136"/>
    </source>
</evidence>
<dbReference type="GO" id="GO:0055085">
    <property type="term" value="P:transmembrane transport"/>
    <property type="evidence" value="ECO:0007669"/>
    <property type="project" value="InterPro"/>
</dbReference>
<keyword evidence="9 14" id="KW-1133">Transmembrane helix</keyword>